<keyword evidence="5" id="KW-0067">ATP-binding</keyword>
<dbReference type="PROSITE" id="PS00584">
    <property type="entry name" value="PFKB_KINASES_2"/>
    <property type="match status" value="1"/>
</dbReference>
<dbReference type="RefSeq" id="WP_115031403.1">
    <property type="nucleotide sequence ID" value="NZ_UFYA01000001.1"/>
</dbReference>
<reference evidence="7 8" key="1">
    <citation type="submission" date="2018-06" db="EMBL/GenBank/DDBJ databases">
        <authorList>
            <consortium name="Pathogen Informatics"/>
            <person name="Doyle S."/>
        </authorList>
    </citation>
    <scope>NUCLEOTIDE SEQUENCE [LARGE SCALE GENOMIC DNA]</scope>
    <source>
        <strain evidence="7 8">NCTC7915</strain>
    </source>
</reference>
<organism evidence="7 8">
    <name type="scientific">Dermatophilus congolensis</name>
    <dbReference type="NCBI Taxonomy" id="1863"/>
    <lineage>
        <taxon>Bacteria</taxon>
        <taxon>Bacillati</taxon>
        <taxon>Actinomycetota</taxon>
        <taxon>Actinomycetes</taxon>
        <taxon>Micrococcales</taxon>
        <taxon>Dermatophilaceae</taxon>
        <taxon>Dermatophilus</taxon>
    </lineage>
</organism>
<dbReference type="InterPro" id="IPR002173">
    <property type="entry name" value="Carboh/pur_kinase_PfkB_CS"/>
</dbReference>
<evidence type="ECO:0000259" key="6">
    <source>
        <dbReference type="Pfam" id="PF00294"/>
    </source>
</evidence>
<dbReference type="InterPro" id="IPR050306">
    <property type="entry name" value="PfkB_Carbo_kinase"/>
</dbReference>
<dbReference type="InterPro" id="IPR011611">
    <property type="entry name" value="PfkB_dom"/>
</dbReference>
<evidence type="ECO:0000256" key="1">
    <source>
        <dbReference type="ARBA" id="ARBA00010688"/>
    </source>
</evidence>
<gene>
    <name evidence="7" type="primary">iolC_2</name>
    <name evidence="7" type="ORF">NCTC7915_01815</name>
</gene>
<evidence type="ECO:0000256" key="4">
    <source>
        <dbReference type="ARBA" id="ARBA00022777"/>
    </source>
</evidence>
<name>A0AA46BPD1_9MICO</name>
<dbReference type="GO" id="GO:0005524">
    <property type="term" value="F:ATP binding"/>
    <property type="evidence" value="ECO:0007669"/>
    <property type="project" value="UniProtKB-KW"/>
</dbReference>
<dbReference type="InterPro" id="IPR029056">
    <property type="entry name" value="Ribokinase-like"/>
</dbReference>
<keyword evidence="2 7" id="KW-0808">Transferase</keyword>
<dbReference type="EC" id="2.7.1.92" evidence="7"/>
<comment type="caution">
    <text evidence="7">The sequence shown here is derived from an EMBL/GenBank/DDBJ whole genome shotgun (WGS) entry which is preliminary data.</text>
</comment>
<keyword evidence="4" id="KW-0418">Kinase</keyword>
<dbReference type="GO" id="GO:0047590">
    <property type="term" value="F:5-dehydro-2-deoxygluconokinase activity"/>
    <property type="evidence" value="ECO:0007669"/>
    <property type="project" value="UniProtKB-EC"/>
</dbReference>
<evidence type="ECO:0000256" key="5">
    <source>
        <dbReference type="ARBA" id="ARBA00022840"/>
    </source>
</evidence>
<dbReference type="PANTHER" id="PTHR43085">
    <property type="entry name" value="HEXOKINASE FAMILY MEMBER"/>
    <property type="match status" value="1"/>
</dbReference>
<dbReference type="AlphaFoldDB" id="A0AA46BPD1"/>
<dbReference type="Proteomes" id="UP000254118">
    <property type="component" value="Unassembled WGS sequence"/>
</dbReference>
<evidence type="ECO:0000313" key="8">
    <source>
        <dbReference type="Proteomes" id="UP000254118"/>
    </source>
</evidence>
<evidence type="ECO:0000256" key="2">
    <source>
        <dbReference type="ARBA" id="ARBA00022679"/>
    </source>
</evidence>
<sequence>MSQQPTQPHALIIGESLIDIIDTETGHTKEHPGGSPMNVAVGLARLARPVHLATSYALDPRGKQLHTHLTDEHITITPGSNTAARTSTAHATIDATGSATYQFDVHWDRPPINITNNTCIVHAGSFSAITEPGATHVREAIAVARATATITYDPNARPSLMGTPRHAYTHMERLIGMADIVKVSDEDIHWITDGTINPLTVAENWLRHGPSLVVITRGAKGADALTRNGVAITVETPTVNVVDTVGAGDSFMAALIDGLWTAGLLGADHRNDLADIDHTTLTNIIRRCSHISGITITRAGANPPTLEELT</sequence>
<dbReference type="SUPFAM" id="SSF53613">
    <property type="entry name" value="Ribokinase-like"/>
    <property type="match status" value="1"/>
</dbReference>
<protein>
    <submittedName>
        <fullName evidence="7">5-dehydro-2-deoxygluconokinase</fullName>
        <ecNumber evidence="7">2.7.1.92</ecNumber>
    </submittedName>
</protein>
<dbReference type="PANTHER" id="PTHR43085:SF1">
    <property type="entry name" value="PSEUDOURIDINE KINASE-RELATED"/>
    <property type="match status" value="1"/>
</dbReference>
<evidence type="ECO:0000256" key="3">
    <source>
        <dbReference type="ARBA" id="ARBA00022741"/>
    </source>
</evidence>
<evidence type="ECO:0000313" key="7">
    <source>
        <dbReference type="EMBL" id="STD12667.1"/>
    </source>
</evidence>
<keyword evidence="3" id="KW-0547">Nucleotide-binding</keyword>
<dbReference type="EMBL" id="UFYA01000001">
    <property type="protein sequence ID" value="STD12667.1"/>
    <property type="molecule type" value="Genomic_DNA"/>
</dbReference>
<dbReference type="Pfam" id="PF00294">
    <property type="entry name" value="PfkB"/>
    <property type="match status" value="1"/>
</dbReference>
<feature type="domain" description="Carbohydrate kinase PfkB" evidence="6">
    <location>
        <begin position="10"/>
        <end position="304"/>
    </location>
</feature>
<comment type="similarity">
    <text evidence="1">Belongs to the carbohydrate kinase PfkB family.</text>
</comment>
<dbReference type="CDD" id="cd01167">
    <property type="entry name" value="bac_FRK"/>
    <property type="match status" value="1"/>
</dbReference>
<dbReference type="Gene3D" id="3.40.1190.20">
    <property type="match status" value="1"/>
</dbReference>
<accession>A0AA46BPD1</accession>
<proteinExistence type="inferred from homology"/>